<name>A0A7X3MW46_9HYPH</name>
<proteinExistence type="predicted"/>
<protein>
    <submittedName>
        <fullName evidence="1">Uncharacterized protein</fullName>
    </submittedName>
</protein>
<keyword evidence="2" id="KW-1185">Reference proteome</keyword>
<gene>
    <name evidence="1" type="ORF">GR328_21755</name>
</gene>
<evidence type="ECO:0000313" key="2">
    <source>
        <dbReference type="Proteomes" id="UP000436483"/>
    </source>
</evidence>
<sequence>MGFQIAQSHHEVQIEPKTLVSSDPASRVYAEARTSLQTRTRSMSSLNFPKSKSEAEFALIMGEVVNECGIPSLAFKPPHPSIRIWPSREIRIWPVRDGVFGRAEADEAERHEILTGNGAISAERERARAF</sequence>
<organism evidence="1 2">
    <name type="scientific">Microvirga makkahensis</name>
    <dbReference type="NCBI Taxonomy" id="1128670"/>
    <lineage>
        <taxon>Bacteria</taxon>
        <taxon>Pseudomonadati</taxon>
        <taxon>Pseudomonadota</taxon>
        <taxon>Alphaproteobacteria</taxon>
        <taxon>Hyphomicrobiales</taxon>
        <taxon>Methylobacteriaceae</taxon>
        <taxon>Microvirga</taxon>
    </lineage>
</organism>
<dbReference type="RefSeq" id="WP_160887584.1">
    <property type="nucleotide sequence ID" value="NZ_WURB01000025.1"/>
</dbReference>
<reference evidence="1 2" key="2">
    <citation type="submission" date="2020-01" db="EMBL/GenBank/DDBJ databases">
        <title>Microvirga sp. nov., an arsenate reduction bacterium isolated from Tibet hotspring sediments.</title>
        <authorList>
            <person name="Xian W.-D."/>
            <person name="Li W.-J."/>
        </authorList>
    </citation>
    <scope>NUCLEOTIDE SEQUENCE [LARGE SCALE GENOMIC DNA]</scope>
    <source>
        <strain evidence="1 2">KCTC 23863</strain>
    </source>
</reference>
<dbReference type="Proteomes" id="UP000436483">
    <property type="component" value="Unassembled WGS sequence"/>
</dbReference>
<reference evidence="1 2" key="1">
    <citation type="submission" date="2019-12" db="EMBL/GenBank/DDBJ databases">
        <authorList>
            <person name="Yuan C.-G."/>
        </authorList>
    </citation>
    <scope>NUCLEOTIDE SEQUENCE [LARGE SCALE GENOMIC DNA]</scope>
    <source>
        <strain evidence="1 2">KCTC 23863</strain>
    </source>
</reference>
<dbReference type="EMBL" id="WURB01000025">
    <property type="protein sequence ID" value="MXQ14035.1"/>
    <property type="molecule type" value="Genomic_DNA"/>
</dbReference>
<dbReference type="AlphaFoldDB" id="A0A7X3MW46"/>
<evidence type="ECO:0000313" key="1">
    <source>
        <dbReference type="EMBL" id="MXQ14035.1"/>
    </source>
</evidence>
<comment type="caution">
    <text evidence="1">The sequence shown here is derived from an EMBL/GenBank/DDBJ whole genome shotgun (WGS) entry which is preliminary data.</text>
</comment>
<accession>A0A7X3MW46</accession>